<dbReference type="SUPFAM" id="SSF53850">
    <property type="entry name" value="Periplasmic binding protein-like II"/>
    <property type="match status" value="1"/>
</dbReference>
<keyword evidence="4" id="KW-1185">Reference proteome</keyword>
<dbReference type="PANTHER" id="PTHR43649:SF12">
    <property type="entry name" value="DIACETYLCHITOBIOSE BINDING PROTEIN DASA"/>
    <property type="match status" value="1"/>
</dbReference>
<dbReference type="InterPro" id="IPR006059">
    <property type="entry name" value="SBP"/>
</dbReference>
<organism evidence="3 4">
    <name type="scientific">Fenollaria massiliensis</name>
    <dbReference type="NCBI Taxonomy" id="938288"/>
    <lineage>
        <taxon>Bacteria</taxon>
        <taxon>Bacillati</taxon>
        <taxon>Bacillota</taxon>
        <taxon>Clostridia</taxon>
        <taxon>Eubacteriales</taxon>
        <taxon>Fenollaria</taxon>
    </lineage>
</organism>
<reference evidence="3" key="1">
    <citation type="submission" date="2022-04" db="EMBL/GenBank/DDBJ databases">
        <title>Complete genome sequences of Ezakiella coagulans and Fenollaria massiliensis.</title>
        <authorList>
            <person name="France M.T."/>
            <person name="Clifford J."/>
            <person name="Narina S."/>
            <person name="Rutt L."/>
            <person name="Ravel J."/>
        </authorList>
    </citation>
    <scope>NUCLEOTIDE SEQUENCE</scope>
    <source>
        <strain evidence="3">C0061C2</strain>
    </source>
</reference>
<evidence type="ECO:0000256" key="1">
    <source>
        <dbReference type="SAM" id="MobiDB-lite"/>
    </source>
</evidence>
<dbReference type="Proteomes" id="UP000831151">
    <property type="component" value="Chromosome"/>
</dbReference>
<feature type="signal peptide" evidence="2">
    <location>
        <begin position="1"/>
        <end position="20"/>
    </location>
</feature>
<accession>A0A9E7DJ26</accession>
<dbReference type="CDD" id="cd14748">
    <property type="entry name" value="PBP2_UgpB"/>
    <property type="match status" value="1"/>
</dbReference>
<dbReference type="AlphaFoldDB" id="A0A9E7DJ26"/>
<gene>
    <name evidence="3" type="ORF">M1R53_06405</name>
</gene>
<dbReference type="KEGG" id="fms:M1R53_06405"/>
<dbReference type="PROSITE" id="PS51257">
    <property type="entry name" value="PROKAR_LIPOPROTEIN"/>
    <property type="match status" value="1"/>
</dbReference>
<evidence type="ECO:0000313" key="4">
    <source>
        <dbReference type="Proteomes" id="UP000831151"/>
    </source>
</evidence>
<dbReference type="Pfam" id="PF13416">
    <property type="entry name" value="SBP_bac_8"/>
    <property type="match status" value="1"/>
</dbReference>
<dbReference type="RefSeq" id="WP_249242416.1">
    <property type="nucleotide sequence ID" value="NZ_CP096649.1"/>
</dbReference>
<keyword evidence="2" id="KW-0732">Signal</keyword>
<proteinExistence type="predicted"/>
<evidence type="ECO:0000256" key="2">
    <source>
        <dbReference type="SAM" id="SignalP"/>
    </source>
</evidence>
<name>A0A9E7DJ26_9FIRM</name>
<dbReference type="Gene3D" id="3.40.190.10">
    <property type="entry name" value="Periplasmic binding protein-like II"/>
    <property type="match status" value="1"/>
</dbReference>
<feature type="chain" id="PRO_5038913438" evidence="2">
    <location>
        <begin position="21"/>
        <end position="451"/>
    </location>
</feature>
<dbReference type="InterPro" id="IPR050490">
    <property type="entry name" value="Bact_solute-bd_prot1"/>
</dbReference>
<protein>
    <submittedName>
        <fullName evidence="3">ABC transporter substrate-binding protein</fullName>
    </submittedName>
</protein>
<dbReference type="PANTHER" id="PTHR43649">
    <property type="entry name" value="ARABINOSE-BINDING PROTEIN-RELATED"/>
    <property type="match status" value="1"/>
</dbReference>
<evidence type="ECO:0000313" key="3">
    <source>
        <dbReference type="EMBL" id="UQK58865.1"/>
    </source>
</evidence>
<dbReference type="EMBL" id="CP096649">
    <property type="protein sequence ID" value="UQK58865.1"/>
    <property type="molecule type" value="Genomic_DNA"/>
</dbReference>
<sequence>MKKLRSLAVILLVLSLVFTACSPAAKEAMDEGDKTTSAEANESKSEEKKDETASDKPVEIQFWYGLGSVAGETMEEIINDFNNSQDKVKVTGVQQADYDETYQKVQAAIAANQAPAVFIGSKIKEMSEAGLLADLTPYIDERTPLDDYLDVFMKPDQIDGKVYAFPAYGTTQVIYYRKDLLEKAGLDPQDVYSSWDKVFEASKTMQEKGIADWGHLVMWGPDNLSDIAYSNGGTVLSEDGKTVTINSPEWVEAWDFVRKQIFDNKTTKIESGGQGWEYWYRTIDNVMNGTAMSYTGSSGDKGDLDFTKIDSIPQPSLHDKNGKAQAGAHSLLVPAAVSEEQKKAAYEWIAYFTSPEISAKWSMKIGYIPVRKSTMDIEEYKKFIEESPYAKVPYEQALTATPVFVDPTKGQIIDALKIAADKVELQNVPAKEALDEAQKVAQKALDEVLNK</sequence>
<feature type="region of interest" description="Disordered" evidence="1">
    <location>
        <begin position="28"/>
        <end position="55"/>
    </location>
</feature>